<evidence type="ECO:0000313" key="6">
    <source>
        <dbReference type="Proteomes" id="UP001211065"/>
    </source>
</evidence>
<dbReference type="InterPro" id="IPR007858">
    <property type="entry name" value="Dpy-30_motif"/>
</dbReference>
<evidence type="ECO:0000256" key="3">
    <source>
        <dbReference type="ARBA" id="ARBA00023242"/>
    </source>
</evidence>
<dbReference type="GO" id="GO:0005634">
    <property type="term" value="C:nucleus"/>
    <property type="evidence" value="ECO:0007669"/>
    <property type="project" value="UniProtKB-SubCell"/>
</dbReference>
<comment type="similarity">
    <text evidence="2">Belongs to the dpy-30 family.</text>
</comment>
<dbReference type="InterPro" id="IPR049629">
    <property type="entry name" value="DPY30_SDC1_DD"/>
</dbReference>
<comment type="caution">
    <text evidence="5">The sequence shown here is derived from an EMBL/GenBank/DDBJ whole genome shotgun (WGS) entry which is preliminary data.</text>
</comment>
<dbReference type="Pfam" id="PF05186">
    <property type="entry name" value="Dpy-30"/>
    <property type="match status" value="1"/>
</dbReference>
<proteinExistence type="inferred from homology"/>
<dbReference type="CDD" id="cd22965">
    <property type="entry name" value="DD_DPY30_SDC1"/>
    <property type="match status" value="1"/>
</dbReference>
<evidence type="ECO:0008006" key="7">
    <source>
        <dbReference type="Google" id="ProtNLM"/>
    </source>
</evidence>
<evidence type="ECO:0000313" key="5">
    <source>
        <dbReference type="EMBL" id="KAJ3225062.1"/>
    </source>
</evidence>
<dbReference type="AlphaFoldDB" id="A0AAD5U5H1"/>
<comment type="subcellular location">
    <subcellularLocation>
        <location evidence="1">Nucleus</location>
    </subcellularLocation>
</comment>
<dbReference type="Gene3D" id="1.20.890.10">
    <property type="entry name" value="cAMP-dependent protein kinase regulatory subunit, dimerization-anchoring domain"/>
    <property type="match status" value="1"/>
</dbReference>
<evidence type="ECO:0000256" key="4">
    <source>
        <dbReference type="SAM" id="MobiDB-lite"/>
    </source>
</evidence>
<accession>A0AAD5U5H1</accession>
<keyword evidence="3" id="KW-0539">Nucleus</keyword>
<organism evidence="5 6">
    <name type="scientific">Clydaea vesicula</name>
    <dbReference type="NCBI Taxonomy" id="447962"/>
    <lineage>
        <taxon>Eukaryota</taxon>
        <taxon>Fungi</taxon>
        <taxon>Fungi incertae sedis</taxon>
        <taxon>Chytridiomycota</taxon>
        <taxon>Chytridiomycota incertae sedis</taxon>
        <taxon>Chytridiomycetes</taxon>
        <taxon>Lobulomycetales</taxon>
        <taxon>Lobulomycetaceae</taxon>
        <taxon>Clydaea</taxon>
    </lineage>
</organism>
<name>A0AAD5U5H1_9FUNG</name>
<feature type="region of interest" description="Disordered" evidence="4">
    <location>
        <begin position="1"/>
        <end position="26"/>
    </location>
</feature>
<protein>
    <recommendedName>
        <fullName evidence="7">Dpy-30-like protein</fullName>
    </recommendedName>
</protein>
<evidence type="ECO:0000256" key="2">
    <source>
        <dbReference type="ARBA" id="ARBA00010849"/>
    </source>
</evidence>
<reference evidence="5" key="1">
    <citation type="submission" date="2020-05" db="EMBL/GenBank/DDBJ databases">
        <title>Phylogenomic resolution of chytrid fungi.</title>
        <authorList>
            <person name="Stajich J.E."/>
            <person name="Amses K."/>
            <person name="Simmons R."/>
            <person name="Seto K."/>
            <person name="Myers J."/>
            <person name="Bonds A."/>
            <person name="Quandt C.A."/>
            <person name="Barry K."/>
            <person name="Liu P."/>
            <person name="Grigoriev I."/>
            <person name="Longcore J.E."/>
            <person name="James T.Y."/>
        </authorList>
    </citation>
    <scope>NUCLEOTIDE SEQUENCE</scope>
    <source>
        <strain evidence="5">JEL0476</strain>
    </source>
</reference>
<dbReference type="EMBL" id="JADGJW010000072">
    <property type="protein sequence ID" value="KAJ3225062.1"/>
    <property type="molecule type" value="Genomic_DNA"/>
</dbReference>
<evidence type="ECO:0000256" key="1">
    <source>
        <dbReference type="ARBA" id="ARBA00004123"/>
    </source>
</evidence>
<sequence>MANTEVEEKKEEKEISESEINTTPAPPAIQINKELLEITKLLNDAVNSSSLMTDKSQLLALPVRSYLDATVVPVLVEGLKSLVKERPPNACEYLALYLLRESKCDGFQNKL</sequence>
<dbReference type="Proteomes" id="UP001211065">
    <property type="component" value="Unassembled WGS sequence"/>
</dbReference>
<keyword evidence="6" id="KW-1185">Reference proteome</keyword>
<gene>
    <name evidence="5" type="ORF">HK099_007437</name>
</gene>
<feature type="compositionally biased region" description="Basic and acidic residues" evidence="4">
    <location>
        <begin position="1"/>
        <end position="16"/>
    </location>
</feature>